<reference evidence="1" key="1">
    <citation type="submission" date="2021-12" db="EMBL/GenBank/DDBJ databases">
        <authorList>
            <person name="King R."/>
        </authorList>
    </citation>
    <scope>NUCLEOTIDE SEQUENCE</scope>
</reference>
<keyword evidence="2" id="KW-1185">Reference proteome</keyword>
<dbReference type="Proteomes" id="UP001154078">
    <property type="component" value="Chromosome 9"/>
</dbReference>
<dbReference type="EMBL" id="OV121140">
    <property type="protein sequence ID" value="CAH0563766.1"/>
    <property type="molecule type" value="Genomic_DNA"/>
</dbReference>
<name>A0A9P0FPC7_BRAAE</name>
<organism evidence="1 2">
    <name type="scientific">Brassicogethes aeneus</name>
    <name type="common">Rape pollen beetle</name>
    <name type="synonym">Meligethes aeneus</name>
    <dbReference type="NCBI Taxonomy" id="1431903"/>
    <lineage>
        <taxon>Eukaryota</taxon>
        <taxon>Metazoa</taxon>
        <taxon>Ecdysozoa</taxon>
        <taxon>Arthropoda</taxon>
        <taxon>Hexapoda</taxon>
        <taxon>Insecta</taxon>
        <taxon>Pterygota</taxon>
        <taxon>Neoptera</taxon>
        <taxon>Endopterygota</taxon>
        <taxon>Coleoptera</taxon>
        <taxon>Polyphaga</taxon>
        <taxon>Cucujiformia</taxon>
        <taxon>Nitidulidae</taxon>
        <taxon>Meligethinae</taxon>
        <taxon>Brassicogethes</taxon>
    </lineage>
</organism>
<accession>A0A9P0FPC7</accession>
<dbReference type="AlphaFoldDB" id="A0A9P0FPC7"/>
<protein>
    <submittedName>
        <fullName evidence="1">Uncharacterized protein</fullName>
    </submittedName>
</protein>
<evidence type="ECO:0000313" key="2">
    <source>
        <dbReference type="Proteomes" id="UP001154078"/>
    </source>
</evidence>
<gene>
    <name evidence="1" type="ORF">MELIAE_LOCUS12505</name>
</gene>
<sequence>MNAPLNLYYKYFKKNLEDEKKQNGLTKAQSSLVLAHNESGNYFPAIILGDSTRINPGYRIYFIHSGEETDVPRTSVIGNFSVLVEREVSFILDDRVFTGKVISTDKKKDQECPKNFFVQAFDSNEYHWVGLPNLFLNKAQFISLTHQ</sequence>
<dbReference type="OrthoDB" id="6713800at2759"/>
<proteinExistence type="predicted"/>
<evidence type="ECO:0000313" key="1">
    <source>
        <dbReference type="EMBL" id="CAH0563766.1"/>
    </source>
</evidence>